<dbReference type="STRING" id="408657.SAMN04487995_2601"/>
<dbReference type="CDD" id="cd07971">
    <property type="entry name" value="OBF_DNA_ligase_LigD"/>
    <property type="match status" value="1"/>
</dbReference>
<comment type="catalytic activity">
    <reaction evidence="20">
        <text>ATP + (deoxyribonucleotide)n-3'-hydroxyl + 5'-phospho-(deoxyribonucleotide)m = (deoxyribonucleotide)n+m + AMP + diphosphate.</text>
        <dbReference type="EC" id="6.5.1.1"/>
    </reaction>
</comment>
<comment type="cofactor">
    <cofactor evidence="1">
        <name>Mn(2+)</name>
        <dbReference type="ChEBI" id="CHEBI:29035"/>
    </cofactor>
</comment>
<dbReference type="Gene3D" id="2.40.50.140">
    <property type="entry name" value="Nucleic acid-binding proteins"/>
    <property type="match status" value="1"/>
</dbReference>
<gene>
    <name evidence="23" type="ORF">SAMN04487995_2601</name>
</gene>
<dbReference type="Pfam" id="PF13298">
    <property type="entry name" value="LigD_N"/>
    <property type="match status" value="1"/>
</dbReference>
<feature type="compositionally biased region" description="Basic and acidic residues" evidence="21">
    <location>
        <begin position="215"/>
        <end position="226"/>
    </location>
</feature>
<evidence type="ECO:0000256" key="17">
    <source>
        <dbReference type="ARBA" id="ARBA00023211"/>
    </source>
</evidence>
<evidence type="ECO:0000256" key="18">
    <source>
        <dbReference type="ARBA" id="ARBA00023268"/>
    </source>
</evidence>
<evidence type="ECO:0000259" key="22">
    <source>
        <dbReference type="PROSITE" id="PS50160"/>
    </source>
</evidence>
<keyword evidence="18" id="KW-0511">Multifunctional enzyme</keyword>
<feature type="region of interest" description="Disordered" evidence="21">
    <location>
        <begin position="1"/>
        <end position="25"/>
    </location>
</feature>
<keyword evidence="11" id="KW-0269">Exonuclease</keyword>
<evidence type="ECO:0000256" key="21">
    <source>
        <dbReference type="SAM" id="MobiDB-lite"/>
    </source>
</evidence>
<dbReference type="GO" id="GO:0046872">
    <property type="term" value="F:metal ion binding"/>
    <property type="evidence" value="ECO:0007669"/>
    <property type="project" value="UniProtKB-KW"/>
</dbReference>
<feature type="compositionally biased region" description="Basic and acidic residues" evidence="21">
    <location>
        <begin position="12"/>
        <end position="25"/>
    </location>
</feature>
<evidence type="ECO:0000256" key="19">
    <source>
        <dbReference type="ARBA" id="ARBA00029943"/>
    </source>
</evidence>
<name>A0A1H6UL73_9BACT</name>
<dbReference type="InterPro" id="IPR012340">
    <property type="entry name" value="NA-bd_OB-fold"/>
</dbReference>
<evidence type="ECO:0000256" key="6">
    <source>
        <dbReference type="ARBA" id="ARBA00022722"/>
    </source>
</evidence>
<dbReference type="InterPro" id="IPR014146">
    <property type="entry name" value="LigD_ligase_dom"/>
</dbReference>
<dbReference type="PANTHER" id="PTHR42705">
    <property type="entry name" value="BIFUNCTIONAL NON-HOMOLOGOUS END JOINING PROTEIN LIGD"/>
    <property type="match status" value="1"/>
</dbReference>
<evidence type="ECO:0000256" key="8">
    <source>
        <dbReference type="ARBA" id="ARBA00022741"/>
    </source>
</evidence>
<evidence type="ECO:0000256" key="13">
    <source>
        <dbReference type="ARBA" id="ARBA00022932"/>
    </source>
</evidence>
<dbReference type="NCBIfam" id="TIGR02776">
    <property type="entry name" value="NHEJ_ligase_prk"/>
    <property type="match status" value="1"/>
</dbReference>
<dbReference type="GO" id="GO:0006310">
    <property type="term" value="P:DNA recombination"/>
    <property type="evidence" value="ECO:0007669"/>
    <property type="project" value="UniProtKB-KW"/>
</dbReference>
<dbReference type="AlphaFoldDB" id="A0A1H6UL73"/>
<keyword evidence="8" id="KW-0547">Nucleotide-binding</keyword>
<keyword evidence="10" id="KW-0378">Hydrolase</keyword>
<proteinExistence type="predicted"/>
<dbReference type="InterPro" id="IPR014145">
    <property type="entry name" value="LigD_pol_dom"/>
</dbReference>
<evidence type="ECO:0000256" key="4">
    <source>
        <dbReference type="ARBA" id="ARBA00022679"/>
    </source>
</evidence>
<accession>A0A1H6UL73</accession>
<dbReference type="RefSeq" id="WP_090335601.1">
    <property type="nucleotide sequence ID" value="NZ_FNXY01000004.1"/>
</dbReference>
<keyword evidence="24" id="KW-1185">Reference proteome</keyword>
<dbReference type="Gene3D" id="3.90.920.10">
    <property type="entry name" value="DNA primase, PRIM domain"/>
    <property type="match status" value="1"/>
</dbReference>
<keyword evidence="17" id="KW-0464">Manganese</keyword>
<keyword evidence="16" id="KW-0234">DNA repair</keyword>
<keyword evidence="7" id="KW-0479">Metal-binding</keyword>
<evidence type="ECO:0000256" key="7">
    <source>
        <dbReference type="ARBA" id="ARBA00022723"/>
    </source>
</evidence>
<dbReference type="PROSITE" id="PS50160">
    <property type="entry name" value="DNA_LIGASE_A3"/>
    <property type="match status" value="1"/>
</dbReference>
<dbReference type="Proteomes" id="UP000199532">
    <property type="component" value="Unassembled WGS sequence"/>
</dbReference>
<dbReference type="SUPFAM" id="SSF50249">
    <property type="entry name" value="Nucleic acid-binding proteins"/>
    <property type="match status" value="1"/>
</dbReference>
<dbReference type="CDD" id="cd07906">
    <property type="entry name" value="Adenylation_DNA_ligase_LigD_LigC"/>
    <property type="match status" value="1"/>
</dbReference>
<dbReference type="CDD" id="cd04865">
    <property type="entry name" value="LigD_Pol_like_2"/>
    <property type="match status" value="1"/>
</dbReference>
<dbReference type="NCBIfam" id="TIGR02777">
    <property type="entry name" value="LigD_PE_dom"/>
    <property type="match status" value="1"/>
</dbReference>
<evidence type="ECO:0000256" key="16">
    <source>
        <dbReference type="ARBA" id="ARBA00023204"/>
    </source>
</evidence>
<dbReference type="Pfam" id="PF04679">
    <property type="entry name" value="DNA_ligase_A_C"/>
    <property type="match status" value="1"/>
</dbReference>
<keyword evidence="15" id="KW-0233">DNA recombination</keyword>
<dbReference type="Pfam" id="PF01068">
    <property type="entry name" value="DNA_ligase_A_M"/>
    <property type="match status" value="1"/>
</dbReference>
<evidence type="ECO:0000256" key="10">
    <source>
        <dbReference type="ARBA" id="ARBA00022801"/>
    </source>
</evidence>
<organism evidence="23 24">
    <name type="scientific">Dyadobacter koreensis</name>
    <dbReference type="NCBI Taxonomy" id="408657"/>
    <lineage>
        <taxon>Bacteria</taxon>
        <taxon>Pseudomonadati</taxon>
        <taxon>Bacteroidota</taxon>
        <taxon>Cytophagia</taxon>
        <taxon>Cytophagales</taxon>
        <taxon>Spirosomataceae</taxon>
        <taxon>Dyadobacter</taxon>
    </lineage>
</organism>
<dbReference type="EMBL" id="FNXY01000004">
    <property type="protein sequence ID" value="SEI93071.1"/>
    <property type="molecule type" value="Genomic_DNA"/>
</dbReference>
<keyword evidence="5" id="KW-0548">Nucleotidyltransferase</keyword>
<dbReference type="GO" id="GO:0003910">
    <property type="term" value="F:DNA ligase (ATP) activity"/>
    <property type="evidence" value="ECO:0007669"/>
    <property type="project" value="UniProtKB-EC"/>
</dbReference>
<dbReference type="GO" id="GO:0006281">
    <property type="term" value="P:DNA repair"/>
    <property type="evidence" value="ECO:0007669"/>
    <property type="project" value="UniProtKB-KW"/>
</dbReference>
<dbReference type="PANTHER" id="PTHR42705:SF2">
    <property type="entry name" value="BIFUNCTIONAL NON-HOMOLOGOUS END JOINING PROTEIN LIGD"/>
    <property type="match status" value="1"/>
</dbReference>
<evidence type="ECO:0000313" key="24">
    <source>
        <dbReference type="Proteomes" id="UP000199532"/>
    </source>
</evidence>
<keyword evidence="13" id="KW-0239">DNA-directed DNA polymerase</keyword>
<evidence type="ECO:0000256" key="9">
    <source>
        <dbReference type="ARBA" id="ARBA00022763"/>
    </source>
</evidence>
<dbReference type="GO" id="GO:0003887">
    <property type="term" value="F:DNA-directed DNA polymerase activity"/>
    <property type="evidence" value="ECO:0007669"/>
    <property type="project" value="UniProtKB-KW"/>
</dbReference>
<keyword evidence="9" id="KW-0227">DNA damage</keyword>
<evidence type="ECO:0000256" key="2">
    <source>
        <dbReference type="ARBA" id="ARBA00012727"/>
    </source>
</evidence>
<dbReference type="SUPFAM" id="SSF56091">
    <property type="entry name" value="DNA ligase/mRNA capping enzyme, catalytic domain"/>
    <property type="match status" value="1"/>
</dbReference>
<feature type="region of interest" description="Disordered" evidence="21">
    <location>
        <begin position="215"/>
        <end position="235"/>
    </location>
</feature>
<dbReference type="Gene3D" id="3.30.470.30">
    <property type="entry name" value="DNA ligase/mRNA capping enzyme"/>
    <property type="match status" value="1"/>
</dbReference>
<dbReference type="GO" id="GO:0004527">
    <property type="term" value="F:exonuclease activity"/>
    <property type="evidence" value="ECO:0007669"/>
    <property type="project" value="UniProtKB-KW"/>
</dbReference>
<reference evidence="23 24" key="1">
    <citation type="submission" date="2016-10" db="EMBL/GenBank/DDBJ databases">
        <authorList>
            <person name="de Groot N.N."/>
        </authorList>
    </citation>
    <scope>NUCLEOTIDE SEQUENCE [LARGE SCALE GENOMIC DNA]</scope>
    <source>
        <strain evidence="23 24">DSM 19938</strain>
    </source>
</reference>
<protein>
    <recommendedName>
        <fullName evidence="2">DNA ligase (ATP)</fullName>
        <ecNumber evidence="2">6.5.1.1</ecNumber>
    </recommendedName>
    <alternativeName>
        <fullName evidence="19">NHEJ DNA polymerase</fullName>
    </alternativeName>
</protein>
<dbReference type="Gene3D" id="3.30.1490.70">
    <property type="match status" value="1"/>
</dbReference>
<evidence type="ECO:0000256" key="11">
    <source>
        <dbReference type="ARBA" id="ARBA00022839"/>
    </source>
</evidence>
<evidence type="ECO:0000256" key="12">
    <source>
        <dbReference type="ARBA" id="ARBA00022840"/>
    </source>
</evidence>
<dbReference type="NCBIfam" id="TIGR02778">
    <property type="entry name" value="ligD_pol"/>
    <property type="match status" value="1"/>
</dbReference>
<dbReference type="InterPro" id="IPR014143">
    <property type="entry name" value="NHEJ_ligase_prk"/>
</dbReference>
<evidence type="ECO:0000256" key="15">
    <source>
        <dbReference type="ARBA" id="ARBA00023172"/>
    </source>
</evidence>
<dbReference type="OrthoDB" id="9802472at2"/>
<evidence type="ECO:0000256" key="14">
    <source>
        <dbReference type="ARBA" id="ARBA00023125"/>
    </source>
</evidence>
<dbReference type="InterPro" id="IPR012310">
    <property type="entry name" value="DNA_ligase_ATP-dep_cent"/>
</dbReference>
<evidence type="ECO:0000256" key="3">
    <source>
        <dbReference type="ARBA" id="ARBA00022598"/>
    </source>
</evidence>
<feature type="domain" description="ATP-dependent DNA ligase family profile" evidence="22">
    <location>
        <begin position="344"/>
        <end position="481"/>
    </location>
</feature>
<evidence type="ECO:0000256" key="20">
    <source>
        <dbReference type="ARBA" id="ARBA00034003"/>
    </source>
</evidence>
<dbReference type="NCBIfam" id="TIGR02779">
    <property type="entry name" value="NHEJ_ligase_lig"/>
    <property type="match status" value="1"/>
</dbReference>
<evidence type="ECO:0000313" key="23">
    <source>
        <dbReference type="EMBL" id="SEI93071.1"/>
    </source>
</evidence>
<keyword evidence="3 23" id="KW-0436">Ligase</keyword>
<dbReference type="Pfam" id="PF21686">
    <property type="entry name" value="LigD_Prim-Pol"/>
    <property type="match status" value="1"/>
</dbReference>
<dbReference type="GO" id="GO:0005524">
    <property type="term" value="F:ATP binding"/>
    <property type="evidence" value="ECO:0007669"/>
    <property type="project" value="UniProtKB-KW"/>
</dbReference>
<sequence length="903" mass="103034">MGLVEYKKKRSFKETPEPESGKPEGNRLIFVIQKHHASRLHYDFRLEMDGVLKSWAVPKGPSTDPSVKRLAMMVEDHPYDYKNFEGVIPKGNYGAGTMIVWDQGTYEPLEKAKGKKAQEKLLLKQLKSGSLKFKLNGEKLQGEFALVKTKGMEDNAWLLIKHKDEFISKNDITKKDKSVVSDQTLDAVKAAPEKVYDQKIIAPGSTIKDKKTVNKNEAKKQIKRQLEEEEGPEKDKRTAAAILKTASKHRFNTDIQPMLATLVDKTFDDPGWEYEIKWDGYRAVAFMDKGKAELKSRNSKSFNDKFYPVYKAVSEWKVNAIVDGEIVVVNDKGISDFGSLQNWRSEADGELQYYVFDILWLEGKDLTEFPLTERKTVLQSIMPKDGIIKSGYSVKANGSEFFDAAKELGLEGIIAKRSDSLYYPGSRSKDWLKIKINKRQEVVIAGYTLNEGSSKLFSSLLLGVYDDDNFVYVGKVGTGFKDQQQREMLDLFKPLIIKESPFTELPDYNKPSRFRPNPPKAKATWLEPSIVCEVSFTEVTSDGVFRHPSFEGLREDKNAKDVTLEAKKKVSAVIGKKQPETKNEEIIKKPGKSSRKTLLNPKEETQVRKINGNELKFTNLGKVFWPKDDVTKRDLINYYYQVAPYIMPYLKNRPMSLNRFPNGIEGKSFYQKDVTGKSPDWTETFPYSTEKEENKNYMVATDEASLLYMANLGCIEMNPWNSKTESDENPDWCILDLDPDTSNTFEQVILTAKTIKEILDESDIPGYCKTSGSTGIHIYVPLEAKYSYDQCQLFAKWIASQAQERLSDFTSIERMTKNRKGKLYIDYLQNRPKATLAAPYSVRPKPGATVSMPLHWDEVKKGLQLKDFTIFNAIKRIEKEGDLFKPVLEKGIDLVKILREVAF</sequence>
<dbReference type="GO" id="GO:0003677">
    <property type="term" value="F:DNA binding"/>
    <property type="evidence" value="ECO:0007669"/>
    <property type="project" value="UniProtKB-KW"/>
</dbReference>
<evidence type="ECO:0000256" key="5">
    <source>
        <dbReference type="ARBA" id="ARBA00022695"/>
    </source>
</evidence>
<keyword evidence="14" id="KW-0238">DNA-binding</keyword>
<evidence type="ECO:0000256" key="1">
    <source>
        <dbReference type="ARBA" id="ARBA00001936"/>
    </source>
</evidence>
<keyword evidence="6" id="KW-0540">Nuclease</keyword>
<dbReference type="InterPro" id="IPR052171">
    <property type="entry name" value="NHEJ_LigD"/>
</dbReference>
<keyword evidence="4" id="KW-0808">Transferase</keyword>
<keyword evidence="12" id="KW-0067">ATP-binding</keyword>
<dbReference type="InterPro" id="IPR014144">
    <property type="entry name" value="LigD_PE_domain"/>
</dbReference>
<dbReference type="InterPro" id="IPR012309">
    <property type="entry name" value="DNA_ligase_ATP-dep_C"/>
</dbReference>
<dbReference type="EC" id="6.5.1.1" evidence="2"/>